<comment type="caution">
    <text evidence="1">The sequence shown here is derived from an EMBL/GenBank/DDBJ whole genome shotgun (WGS) entry which is preliminary data.</text>
</comment>
<protein>
    <recommendedName>
        <fullName evidence="2">KOW domain-containing protein</fullName>
    </recommendedName>
</protein>
<name>X1JYB5_9ZZZZ</name>
<accession>X1JYB5</accession>
<gene>
    <name evidence="1" type="ORF">S03H2_59568</name>
</gene>
<sequence length="101" mass="11419">MNGATQIRAGVIRPEIVVPLKKSSSRRDIERKKEETGNLVVGSRVRVIREPYFGRLGQVTELPPELTELESEARVRVLKVKFPDDKKEAVVPRANVELIET</sequence>
<evidence type="ECO:0000313" key="1">
    <source>
        <dbReference type="EMBL" id="GAH83249.1"/>
    </source>
</evidence>
<organism evidence="1">
    <name type="scientific">marine sediment metagenome</name>
    <dbReference type="NCBI Taxonomy" id="412755"/>
    <lineage>
        <taxon>unclassified sequences</taxon>
        <taxon>metagenomes</taxon>
        <taxon>ecological metagenomes</taxon>
    </lineage>
</organism>
<evidence type="ECO:0008006" key="2">
    <source>
        <dbReference type="Google" id="ProtNLM"/>
    </source>
</evidence>
<dbReference type="AlphaFoldDB" id="X1JYB5"/>
<dbReference type="EMBL" id="BARU01038309">
    <property type="protein sequence ID" value="GAH83249.1"/>
    <property type="molecule type" value="Genomic_DNA"/>
</dbReference>
<reference evidence="1" key="1">
    <citation type="journal article" date="2014" name="Front. Microbiol.">
        <title>High frequency of phylogenetically diverse reductive dehalogenase-homologous genes in deep subseafloor sedimentary metagenomes.</title>
        <authorList>
            <person name="Kawai M."/>
            <person name="Futagami T."/>
            <person name="Toyoda A."/>
            <person name="Takaki Y."/>
            <person name="Nishi S."/>
            <person name="Hori S."/>
            <person name="Arai W."/>
            <person name="Tsubouchi T."/>
            <person name="Morono Y."/>
            <person name="Uchiyama I."/>
            <person name="Ito T."/>
            <person name="Fujiyama A."/>
            <person name="Inagaki F."/>
            <person name="Takami H."/>
        </authorList>
    </citation>
    <scope>NUCLEOTIDE SEQUENCE</scope>
    <source>
        <strain evidence="1">Expedition CK06-06</strain>
    </source>
</reference>
<proteinExistence type="predicted"/>